<gene>
    <name evidence="1" type="ORF">MNBD_GAMMA02-1231</name>
</gene>
<name>A0A3B0W9D6_9ZZZZ</name>
<protein>
    <submittedName>
        <fullName evidence="1">Uncharacterized protein</fullName>
    </submittedName>
</protein>
<evidence type="ECO:0000313" key="1">
    <source>
        <dbReference type="EMBL" id="VAW47307.1"/>
    </source>
</evidence>
<sequence length="180" mass="20616">MKLIFIMSLLPVTIHAEEFTHGLFNQSDQNLNRPQLIKLNIDVMENVRIDFHEIFQSEHQRSLQKTNVIASSQGTQLTAVSSIDVPALKPSIEKRIPNLWRVVIPPDWPIIETPVKLYWEDQSIHKNITVTALIPWIQRKTKQKDGKTIIEGGITFKIKTSAIHSNTPISGKINIDLNYF</sequence>
<proteinExistence type="predicted"/>
<accession>A0A3B0W9D6</accession>
<organism evidence="1">
    <name type="scientific">hydrothermal vent metagenome</name>
    <dbReference type="NCBI Taxonomy" id="652676"/>
    <lineage>
        <taxon>unclassified sequences</taxon>
        <taxon>metagenomes</taxon>
        <taxon>ecological metagenomes</taxon>
    </lineage>
</organism>
<reference evidence="1" key="1">
    <citation type="submission" date="2018-06" db="EMBL/GenBank/DDBJ databases">
        <authorList>
            <person name="Zhirakovskaya E."/>
        </authorList>
    </citation>
    <scope>NUCLEOTIDE SEQUENCE</scope>
</reference>
<dbReference type="EMBL" id="UOFA01000335">
    <property type="protein sequence ID" value="VAW47307.1"/>
    <property type="molecule type" value="Genomic_DNA"/>
</dbReference>
<dbReference type="AlphaFoldDB" id="A0A3B0W9D6"/>